<dbReference type="AlphaFoldDB" id="A0A1V2IFT6"/>
<name>A0A1V2IFT6_9ACTN</name>
<organism evidence="1 2">
    <name type="scientific">Pseudofrankia asymbiotica</name>
    <dbReference type="NCBI Taxonomy" id="1834516"/>
    <lineage>
        <taxon>Bacteria</taxon>
        <taxon>Bacillati</taxon>
        <taxon>Actinomycetota</taxon>
        <taxon>Actinomycetes</taxon>
        <taxon>Frankiales</taxon>
        <taxon>Frankiaceae</taxon>
        <taxon>Pseudofrankia</taxon>
    </lineage>
</organism>
<gene>
    <name evidence="1" type="ORF">BL253_06755</name>
</gene>
<evidence type="ECO:0008006" key="3">
    <source>
        <dbReference type="Google" id="ProtNLM"/>
    </source>
</evidence>
<comment type="caution">
    <text evidence="1">The sequence shown here is derived from an EMBL/GenBank/DDBJ whole genome shotgun (WGS) entry which is preliminary data.</text>
</comment>
<evidence type="ECO:0000313" key="1">
    <source>
        <dbReference type="EMBL" id="ONH31850.1"/>
    </source>
</evidence>
<keyword evidence="2" id="KW-1185">Reference proteome</keyword>
<dbReference type="Proteomes" id="UP000188929">
    <property type="component" value="Unassembled WGS sequence"/>
</dbReference>
<evidence type="ECO:0000313" key="2">
    <source>
        <dbReference type="Proteomes" id="UP000188929"/>
    </source>
</evidence>
<accession>A0A1V2IFT6</accession>
<protein>
    <recommendedName>
        <fullName evidence="3">Sensor histidine kinase NatK C-terminal domain-containing protein</fullName>
    </recommendedName>
</protein>
<dbReference type="STRING" id="1834516.BL253_06755"/>
<reference evidence="2" key="1">
    <citation type="submission" date="2016-10" db="EMBL/GenBank/DDBJ databases">
        <title>Frankia sp. NRRL B-16386 Genome sequencing.</title>
        <authorList>
            <person name="Ghodhbane-Gtari F."/>
            <person name="Swanson E."/>
            <person name="Gueddou A."/>
            <person name="Hezbri K."/>
            <person name="Ktari K."/>
            <person name="Nouioui I."/>
            <person name="Morris K."/>
            <person name="Simpson S."/>
            <person name="Abebe-Akele F."/>
            <person name="Thomas K."/>
            <person name="Gtari M."/>
            <person name="Tisa L.S."/>
        </authorList>
    </citation>
    <scope>NUCLEOTIDE SEQUENCE [LARGE SCALE GENOMIC DNA]</scope>
    <source>
        <strain evidence="2">NRRL B-16386</strain>
    </source>
</reference>
<proteinExistence type="predicted"/>
<dbReference type="EMBL" id="MOMC01000014">
    <property type="protein sequence ID" value="ONH31850.1"/>
    <property type="molecule type" value="Genomic_DNA"/>
</dbReference>
<sequence>MDVSTISTARDDLGGGQGIAGMRRRLESVGGALDIVQTDDPDRPRFTAVASVPVRSPSPRSPGAPE</sequence>